<gene>
    <name evidence="1" type="ORF">SAMN04488503_1289</name>
</gene>
<proteinExistence type="predicted"/>
<dbReference type="AlphaFoldDB" id="A0A238Z6Q5"/>
<organism evidence="1 2">
    <name type="scientific">Humidesulfovibrio mexicanus</name>
    <dbReference type="NCBI Taxonomy" id="147047"/>
    <lineage>
        <taxon>Bacteria</taxon>
        <taxon>Pseudomonadati</taxon>
        <taxon>Thermodesulfobacteriota</taxon>
        <taxon>Desulfovibrionia</taxon>
        <taxon>Desulfovibrionales</taxon>
        <taxon>Desulfovibrionaceae</taxon>
        <taxon>Humidesulfovibrio</taxon>
    </lineage>
</organism>
<dbReference type="EMBL" id="FZOC01000002">
    <property type="protein sequence ID" value="SNR78910.1"/>
    <property type="molecule type" value="Genomic_DNA"/>
</dbReference>
<keyword evidence="2" id="KW-1185">Reference proteome</keyword>
<dbReference type="RefSeq" id="WP_143337314.1">
    <property type="nucleotide sequence ID" value="NZ_FZOC01000002.1"/>
</dbReference>
<accession>A0A238Z6Q5</accession>
<sequence>MPNYKPMQTYVVNKLDMEVHPFAAAPENRFEQGVALQYGADFKIRFRRQGEHKDTLGLLQLIFPQTQIFQHTQPHAWNVDKQALGQETVTMAKCLYGNDATLIGAHSAPYQGQHMRSLGTGECWLIDTPREISGAFANGVFTGQTSTKFANYVVELSGADGRIFNQGAIWGYSVVQNGQNLDEFDWLVQPPREVRLRDTNEHLDAIARFLGLDQTTEEARKAARARIAGMVVGG</sequence>
<evidence type="ECO:0000313" key="2">
    <source>
        <dbReference type="Proteomes" id="UP000198324"/>
    </source>
</evidence>
<evidence type="ECO:0000313" key="1">
    <source>
        <dbReference type="EMBL" id="SNR78910.1"/>
    </source>
</evidence>
<reference evidence="1 2" key="1">
    <citation type="submission" date="2017-06" db="EMBL/GenBank/DDBJ databases">
        <authorList>
            <person name="Kim H.J."/>
            <person name="Triplett B.A."/>
        </authorList>
    </citation>
    <scope>NUCLEOTIDE SEQUENCE [LARGE SCALE GENOMIC DNA]</scope>
    <source>
        <strain evidence="1 2">DSM 13116</strain>
    </source>
</reference>
<name>A0A238Z6Q5_9BACT</name>
<protein>
    <submittedName>
        <fullName evidence="1">Uncharacterized protein</fullName>
    </submittedName>
</protein>
<dbReference type="Proteomes" id="UP000198324">
    <property type="component" value="Unassembled WGS sequence"/>
</dbReference>
<dbReference type="OrthoDB" id="6030347at2"/>